<dbReference type="GO" id="GO:0005840">
    <property type="term" value="C:ribosome"/>
    <property type="evidence" value="ECO:0007669"/>
    <property type="project" value="UniProtKB-KW"/>
</dbReference>
<evidence type="ECO:0000256" key="4">
    <source>
        <dbReference type="ARBA" id="ARBA00035317"/>
    </source>
</evidence>
<dbReference type="Pfam" id="PF00411">
    <property type="entry name" value="Ribosomal_S11"/>
    <property type="match status" value="1"/>
</dbReference>
<dbReference type="InterPro" id="IPR001971">
    <property type="entry name" value="Ribosomal_uS11"/>
</dbReference>
<feature type="region of interest" description="Disordered" evidence="5">
    <location>
        <begin position="1"/>
        <end position="28"/>
    </location>
</feature>
<organism evidence="6 7">
    <name type="scientific">Pseudomonas bharatica CSV86</name>
    <dbReference type="NCBI Taxonomy" id="1005395"/>
    <lineage>
        <taxon>Bacteria</taxon>
        <taxon>Pseudomonadati</taxon>
        <taxon>Pseudomonadota</taxon>
        <taxon>Gammaproteobacteria</taxon>
        <taxon>Pseudomonadales</taxon>
        <taxon>Pseudomonadaceae</taxon>
        <taxon>Pseudomonas</taxon>
        <taxon>Pseudomonas bharatica</taxon>
    </lineage>
</organism>
<name>L1LTE3_9PSED</name>
<accession>L1LTE3</accession>
<evidence type="ECO:0000256" key="5">
    <source>
        <dbReference type="SAM" id="MobiDB-lite"/>
    </source>
</evidence>
<dbReference type="GO" id="GO:0003735">
    <property type="term" value="F:structural constituent of ribosome"/>
    <property type="evidence" value="ECO:0007669"/>
    <property type="project" value="InterPro"/>
</dbReference>
<comment type="caution">
    <text evidence="6">The sequence shown here is derived from an EMBL/GenBank/DDBJ whole genome shotgun (WGS) entry which is preliminary data.</text>
</comment>
<comment type="similarity">
    <text evidence="1">Belongs to the universal ribosomal protein uS11 family.</text>
</comment>
<reference evidence="6 7" key="1">
    <citation type="journal article" date="2013" name="Genome Announc.">
        <title>Genome Sequence of Naphthalene-Degrading Soil Bacterium Pseudomonas putida CSV86.</title>
        <authorList>
            <person name="Phale P.S."/>
            <person name="Paliwal V."/>
            <person name="Raju S.C."/>
            <person name="Modak A."/>
            <person name="Purohit H.J."/>
        </authorList>
    </citation>
    <scope>NUCLEOTIDE SEQUENCE [LARGE SCALE GENOMIC DNA]</scope>
    <source>
        <strain evidence="6 7">CSV86</strain>
    </source>
</reference>
<evidence type="ECO:0000313" key="7">
    <source>
        <dbReference type="Proteomes" id="UP000010448"/>
    </source>
</evidence>
<sequence length="79" mass="9097">MRNSKRAAKNGNRRFKTKSAVDEKDAQTRSESLFAQELEVTLKEWSRSEMVFGVAHIFASFDDTFVHVTDLTGMETVRR</sequence>
<dbReference type="GO" id="GO:0006412">
    <property type="term" value="P:translation"/>
    <property type="evidence" value="ECO:0007669"/>
    <property type="project" value="InterPro"/>
</dbReference>
<evidence type="ECO:0000256" key="2">
    <source>
        <dbReference type="ARBA" id="ARBA00022980"/>
    </source>
</evidence>
<dbReference type="RefSeq" id="WP_009406523.1">
    <property type="nucleotide sequence ID" value="NZ_AMWJ02000002.1"/>
</dbReference>
<gene>
    <name evidence="6" type="primary">rpsK</name>
    <name evidence="6" type="ORF">CSV86_021465</name>
</gene>
<protein>
    <recommendedName>
        <fullName evidence="4">30S ribosomal protein S11</fullName>
    </recommendedName>
</protein>
<dbReference type="InterPro" id="IPR036967">
    <property type="entry name" value="Ribosomal_uS11_sf"/>
</dbReference>
<dbReference type="GO" id="GO:1990904">
    <property type="term" value="C:ribonucleoprotein complex"/>
    <property type="evidence" value="ECO:0007669"/>
    <property type="project" value="UniProtKB-KW"/>
</dbReference>
<keyword evidence="3" id="KW-0687">Ribonucleoprotein</keyword>
<keyword evidence="7" id="KW-1185">Reference proteome</keyword>
<evidence type="ECO:0000313" key="6">
    <source>
        <dbReference type="EMBL" id="NNJ17570.1"/>
    </source>
</evidence>
<dbReference type="EMBL" id="AMWJ02000002">
    <property type="protein sequence ID" value="NNJ17570.1"/>
    <property type="molecule type" value="Genomic_DNA"/>
</dbReference>
<dbReference type="Gene3D" id="3.30.420.80">
    <property type="entry name" value="Ribosomal protein S11"/>
    <property type="match status" value="1"/>
</dbReference>
<dbReference type="Proteomes" id="UP000010448">
    <property type="component" value="Unassembled WGS sequence"/>
</dbReference>
<evidence type="ECO:0000256" key="3">
    <source>
        <dbReference type="ARBA" id="ARBA00023274"/>
    </source>
</evidence>
<dbReference type="AlphaFoldDB" id="L1LTE3"/>
<feature type="compositionally biased region" description="Basic residues" evidence="5">
    <location>
        <begin position="1"/>
        <end position="17"/>
    </location>
</feature>
<dbReference type="OrthoDB" id="9935855at2"/>
<proteinExistence type="inferred from homology"/>
<keyword evidence="2 6" id="KW-0689">Ribosomal protein</keyword>
<evidence type="ECO:0000256" key="1">
    <source>
        <dbReference type="ARBA" id="ARBA00006194"/>
    </source>
</evidence>
<feature type="compositionally biased region" description="Basic and acidic residues" evidence="5">
    <location>
        <begin position="19"/>
        <end position="28"/>
    </location>
</feature>